<sequence length="112" mass="12555">MRQNNSGINTNMAESFRMDSVELLNQIGVLAFINGGEEGKALYNAFVTGRVCYEAYKRVSVSQADVLRAETIMRVSEYVKSHPRASEAQLKTEVEKEIKMFAQKVSQLEGMS</sequence>
<dbReference type="EMBL" id="MU826831">
    <property type="protein sequence ID" value="KAJ7373424.1"/>
    <property type="molecule type" value="Genomic_DNA"/>
</dbReference>
<name>A0A9X0CU13_9CNID</name>
<dbReference type="AlphaFoldDB" id="A0A9X0CU13"/>
<comment type="caution">
    <text evidence="1">The sequence shown here is derived from an EMBL/GenBank/DDBJ whole genome shotgun (WGS) entry which is preliminary data.</text>
</comment>
<evidence type="ECO:0000313" key="2">
    <source>
        <dbReference type="Proteomes" id="UP001163046"/>
    </source>
</evidence>
<protein>
    <submittedName>
        <fullName evidence="1">Uncharacterized protein</fullName>
    </submittedName>
</protein>
<accession>A0A9X0CU13</accession>
<gene>
    <name evidence="1" type="ORF">OS493_013017</name>
</gene>
<reference evidence="1" key="1">
    <citation type="submission" date="2023-01" db="EMBL/GenBank/DDBJ databases">
        <title>Genome assembly of the deep-sea coral Lophelia pertusa.</title>
        <authorList>
            <person name="Herrera S."/>
            <person name="Cordes E."/>
        </authorList>
    </citation>
    <scope>NUCLEOTIDE SEQUENCE</scope>
    <source>
        <strain evidence="1">USNM1676648</strain>
        <tissue evidence="1">Polyp</tissue>
    </source>
</reference>
<evidence type="ECO:0000313" key="1">
    <source>
        <dbReference type="EMBL" id="KAJ7373424.1"/>
    </source>
</evidence>
<dbReference type="Proteomes" id="UP001163046">
    <property type="component" value="Unassembled WGS sequence"/>
</dbReference>
<proteinExistence type="predicted"/>
<dbReference type="OrthoDB" id="6019768at2759"/>
<organism evidence="1 2">
    <name type="scientific">Desmophyllum pertusum</name>
    <dbReference type="NCBI Taxonomy" id="174260"/>
    <lineage>
        <taxon>Eukaryota</taxon>
        <taxon>Metazoa</taxon>
        <taxon>Cnidaria</taxon>
        <taxon>Anthozoa</taxon>
        <taxon>Hexacorallia</taxon>
        <taxon>Scleractinia</taxon>
        <taxon>Caryophylliina</taxon>
        <taxon>Caryophylliidae</taxon>
        <taxon>Desmophyllum</taxon>
    </lineage>
</organism>
<keyword evidence="2" id="KW-1185">Reference proteome</keyword>